<evidence type="ECO:0000256" key="3">
    <source>
        <dbReference type="ARBA" id="ARBA00022692"/>
    </source>
</evidence>
<evidence type="ECO:0000256" key="2">
    <source>
        <dbReference type="ARBA" id="ARBA00022475"/>
    </source>
</evidence>
<evidence type="ECO:0000259" key="8">
    <source>
        <dbReference type="Pfam" id="PF18955"/>
    </source>
</evidence>
<dbReference type="PANTHER" id="PTHR40060">
    <property type="entry name" value="UPF0316 PROTEIN YEBE"/>
    <property type="match status" value="1"/>
</dbReference>
<dbReference type="CDD" id="cd16381">
    <property type="entry name" value="YitT_C_like_1"/>
    <property type="match status" value="1"/>
</dbReference>
<dbReference type="GO" id="GO:0005886">
    <property type="term" value="C:plasma membrane"/>
    <property type="evidence" value="ECO:0007669"/>
    <property type="project" value="UniProtKB-SubCell"/>
</dbReference>
<organism evidence="9 10">
    <name type="scientific">Methanonatronarchaeum thermophilum</name>
    <dbReference type="NCBI Taxonomy" id="1927129"/>
    <lineage>
        <taxon>Archaea</taxon>
        <taxon>Methanobacteriati</taxon>
        <taxon>Methanobacteriota</taxon>
        <taxon>Methanonatronarchaeia</taxon>
        <taxon>Methanonatronarchaeales</taxon>
        <taxon>Methanonatronarchaeaceae</taxon>
        <taxon>Methanonatronarchaeum</taxon>
    </lineage>
</organism>
<keyword evidence="2" id="KW-1003">Cell membrane</keyword>
<dbReference type="HAMAP" id="MF_01515">
    <property type="entry name" value="UPF0316"/>
    <property type="match status" value="1"/>
</dbReference>
<dbReference type="Proteomes" id="UP000195137">
    <property type="component" value="Unassembled WGS sequence"/>
</dbReference>
<feature type="transmembrane region" description="Helical" evidence="6">
    <location>
        <begin position="6"/>
        <end position="29"/>
    </location>
</feature>
<accession>A0A1Y3GG88</accession>
<dbReference type="PANTHER" id="PTHR40060:SF1">
    <property type="entry name" value="UPF0316 PROTEIN YEBE"/>
    <property type="match status" value="1"/>
</dbReference>
<dbReference type="InterPro" id="IPR022930">
    <property type="entry name" value="UPF0316"/>
</dbReference>
<feature type="transmembrane region" description="Helical" evidence="6">
    <location>
        <begin position="41"/>
        <end position="62"/>
    </location>
</feature>
<dbReference type="InterPro" id="IPR044035">
    <property type="entry name" value="DUF5698"/>
</dbReference>
<comment type="subcellular location">
    <subcellularLocation>
        <location evidence="1">Cell membrane</location>
        <topology evidence="1">Multi-pass membrane protein</topology>
    </subcellularLocation>
</comment>
<dbReference type="EMBL" id="MRZU01000003">
    <property type="protein sequence ID" value="OUJ19214.1"/>
    <property type="molecule type" value="Genomic_DNA"/>
</dbReference>
<keyword evidence="5 6" id="KW-0472">Membrane</keyword>
<dbReference type="Pfam" id="PF10035">
    <property type="entry name" value="DUF2179"/>
    <property type="match status" value="1"/>
</dbReference>
<evidence type="ECO:0000256" key="4">
    <source>
        <dbReference type="ARBA" id="ARBA00022989"/>
    </source>
</evidence>
<evidence type="ECO:0000256" key="1">
    <source>
        <dbReference type="ARBA" id="ARBA00004651"/>
    </source>
</evidence>
<evidence type="ECO:0000256" key="6">
    <source>
        <dbReference type="SAM" id="Phobius"/>
    </source>
</evidence>
<dbReference type="NCBIfam" id="NF003191">
    <property type="entry name" value="PRK04164.1-2"/>
    <property type="match status" value="1"/>
</dbReference>
<feature type="domain" description="DUF2179" evidence="7">
    <location>
        <begin position="120"/>
        <end position="168"/>
    </location>
</feature>
<protein>
    <submittedName>
        <fullName evidence="9">Putative membrane protein</fullName>
    </submittedName>
</protein>
<sequence>MIESEFFSLVILPLLIFTARVLDVSMATIRTIFVVRGIKFLAAFIGFFEILIWLLAIGQIMANLTDPINYIAYAGGFATGSYVGIVLEDRLAIGDLLIRVLTTDKADEMSNKLYRKGYKVTKIPATSNGDKIEILYIHIKRKELEEIIKTIKKHDPKSLYTVHDIREASDEKTIEMEQKRYHRRIFDYLRRGK</sequence>
<feature type="domain" description="DUF5698" evidence="8">
    <location>
        <begin position="28"/>
        <end position="85"/>
    </location>
</feature>
<evidence type="ECO:0000256" key="5">
    <source>
        <dbReference type="ARBA" id="ARBA00023136"/>
    </source>
</evidence>
<evidence type="ECO:0000313" key="10">
    <source>
        <dbReference type="Proteomes" id="UP000195137"/>
    </source>
</evidence>
<gene>
    <name evidence="9" type="ORF">AMET1_0867</name>
</gene>
<dbReference type="Pfam" id="PF18955">
    <property type="entry name" value="DUF5698"/>
    <property type="match status" value="1"/>
</dbReference>
<reference evidence="9 10" key="1">
    <citation type="submission" date="2016-12" db="EMBL/GenBank/DDBJ databases">
        <title>Discovery of methanogenic haloarchaea.</title>
        <authorList>
            <person name="Sorokin D.Y."/>
            <person name="Makarova K.S."/>
            <person name="Abbas B."/>
            <person name="Ferrer M."/>
            <person name="Golyshin P.N."/>
        </authorList>
    </citation>
    <scope>NUCLEOTIDE SEQUENCE [LARGE SCALE GENOMIC DNA]</scope>
    <source>
        <strain evidence="9">AMET1</strain>
    </source>
</reference>
<evidence type="ECO:0000313" key="9">
    <source>
        <dbReference type="EMBL" id="OUJ19214.1"/>
    </source>
</evidence>
<dbReference type="OrthoDB" id="146491at2157"/>
<name>A0A1Y3GG88_9EURY</name>
<evidence type="ECO:0000259" key="7">
    <source>
        <dbReference type="Pfam" id="PF10035"/>
    </source>
</evidence>
<dbReference type="InterPro" id="IPR019264">
    <property type="entry name" value="DUF2179"/>
</dbReference>
<comment type="caution">
    <text evidence="9">The sequence shown here is derived from an EMBL/GenBank/DDBJ whole genome shotgun (WGS) entry which is preliminary data.</text>
</comment>
<dbReference type="AlphaFoldDB" id="A0A1Y3GG88"/>
<feature type="transmembrane region" description="Helical" evidence="6">
    <location>
        <begin position="68"/>
        <end position="87"/>
    </location>
</feature>
<keyword evidence="3 6" id="KW-0812">Transmembrane</keyword>
<proteinExistence type="inferred from homology"/>
<keyword evidence="10" id="KW-1185">Reference proteome</keyword>
<dbReference type="RefSeq" id="WP_161490763.1">
    <property type="nucleotide sequence ID" value="NZ_MRZU01000003.1"/>
</dbReference>
<keyword evidence="4 6" id="KW-1133">Transmembrane helix</keyword>